<evidence type="ECO:0000256" key="1">
    <source>
        <dbReference type="SAM" id="Phobius"/>
    </source>
</evidence>
<keyword evidence="2" id="KW-0732">Signal</keyword>
<feature type="chain" id="PRO_5032333396" evidence="2">
    <location>
        <begin position="23"/>
        <end position="134"/>
    </location>
</feature>
<keyword evidence="1" id="KW-0472">Membrane</keyword>
<organism evidence="3 4">
    <name type="scientific">Polarella glacialis</name>
    <name type="common">Dinoflagellate</name>
    <dbReference type="NCBI Taxonomy" id="89957"/>
    <lineage>
        <taxon>Eukaryota</taxon>
        <taxon>Sar</taxon>
        <taxon>Alveolata</taxon>
        <taxon>Dinophyceae</taxon>
        <taxon>Suessiales</taxon>
        <taxon>Suessiaceae</taxon>
        <taxon>Polarella</taxon>
    </lineage>
</organism>
<feature type="transmembrane region" description="Helical" evidence="1">
    <location>
        <begin position="98"/>
        <end position="120"/>
    </location>
</feature>
<accession>A0A813KGI4</accession>
<gene>
    <name evidence="3" type="ORF">PGLA2088_LOCUS33106</name>
</gene>
<evidence type="ECO:0000256" key="2">
    <source>
        <dbReference type="SAM" id="SignalP"/>
    </source>
</evidence>
<dbReference type="AlphaFoldDB" id="A0A813KGI4"/>
<dbReference type="EMBL" id="CAJNNW010030757">
    <property type="protein sequence ID" value="CAE8704323.1"/>
    <property type="molecule type" value="Genomic_DNA"/>
</dbReference>
<dbReference type="Proteomes" id="UP000626109">
    <property type="component" value="Unassembled WGS sequence"/>
</dbReference>
<feature type="signal peptide" evidence="2">
    <location>
        <begin position="1"/>
        <end position="22"/>
    </location>
</feature>
<keyword evidence="1" id="KW-0812">Transmembrane</keyword>
<evidence type="ECO:0000313" key="3">
    <source>
        <dbReference type="EMBL" id="CAE8704323.1"/>
    </source>
</evidence>
<evidence type="ECO:0000313" key="4">
    <source>
        <dbReference type="Proteomes" id="UP000626109"/>
    </source>
</evidence>
<reference evidence="3" key="1">
    <citation type="submission" date="2021-02" db="EMBL/GenBank/DDBJ databases">
        <authorList>
            <person name="Dougan E. K."/>
            <person name="Rhodes N."/>
            <person name="Thang M."/>
            <person name="Chan C."/>
        </authorList>
    </citation>
    <scope>NUCLEOTIDE SEQUENCE</scope>
</reference>
<name>A0A813KGI4_POLGL</name>
<keyword evidence="1" id="KW-1133">Transmembrane helix</keyword>
<protein>
    <submittedName>
        <fullName evidence="3">Uncharacterized protein</fullName>
    </submittedName>
</protein>
<sequence>MVRRQAHSLKGLGLLLLGAVAAWTCFGREALCDRLFVSVSHGKGDLLSAREARASAAVPLLSAVSVAWSWAEVAEAGGYYKKTPKEFLPEGTPDDGPIAYMALLGLLPNLLVLGLGINAIGNFIKSGGGWFTGE</sequence>
<comment type="caution">
    <text evidence="3">The sequence shown here is derived from an EMBL/GenBank/DDBJ whole genome shotgun (WGS) entry which is preliminary data.</text>
</comment>
<proteinExistence type="predicted"/>